<dbReference type="EMBL" id="JAQQXT010000019">
    <property type="protein sequence ID" value="MDC8774244.1"/>
    <property type="molecule type" value="Genomic_DNA"/>
</dbReference>
<accession>A0ABT5KL59</accession>
<gene>
    <name evidence="5" type="ORF">PRZ03_21995</name>
</gene>
<dbReference type="PRINTS" id="PR00111">
    <property type="entry name" value="ABHYDROLASE"/>
</dbReference>
<dbReference type="GO" id="GO:0016787">
    <property type="term" value="F:hydrolase activity"/>
    <property type="evidence" value="ECO:0007669"/>
    <property type="project" value="UniProtKB-KW"/>
</dbReference>
<evidence type="ECO:0000256" key="3">
    <source>
        <dbReference type="SAM" id="SignalP"/>
    </source>
</evidence>
<feature type="domain" description="AB hydrolase-1" evidence="4">
    <location>
        <begin position="98"/>
        <end position="359"/>
    </location>
</feature>
<dbReference type="PANTHER" id="PTHR43798">
    <property type="entry name" value="MONOACYLGLYCEROL LIPASE"/>
    <property type="match status" value="1"/>
</dbReference>
<evidence type="ECO:0000313" key="6">
    <source>
        <dbReference type="Proteomes" id="UP001221189"/>
    </source>
</evidence>
<evidence type="ECO:0000256" key="2">
    <source>
        <dbReference type="ARBA" id="ARBA00022801"/>
    </source>
</evidence>
<proteinExistence type="inferred from homology"/>
<comment type="similarity">
    <text evidence="1">Belongs to the peptidase S33 family.</text>
</comment>
<dbReference type="PRINTS" id="PR00793">
    <property type="entry name" value="PROAMNOPTASE"/>
</dbReference>
<dbReference type="RefSeq" id="WP_273602271.1">
    <property type="nucleotide sequence ID" value="NZ_JAQQXT010000019.1"/>
</dbReference>
<keyword evidence="2 5" id="KW-0378">Hydrolase</keyword>
<evidence type="ECO:0000259" key="4">
    <source>
        <dbReference type="Pfam" id="PF00561"/>
    </source>
</evidence>
<sequence length="375" mass="40496">MSPHRLMIATLVIAALAASTQLPQVFATDAAALPHAQVDPQANAEIGAAAARAGELLRVSARSSTPKSAEAAQPAAWSEHQVVTPDGLLAYTSLGQGPVLLVIPGGPGGSSYSLRSRFLPLAKDFNIILVDNIGRGRSTRLADPTRYTVERDAQDIEHLRRFLGVKTLALYGHSYGGLVAQAYAAQYPQAVDHLILGNTLHGEQSWQAQIDGFKDWLRRHHPERWQRVLALREQGQLSGSAEGQDLFGAALDALYWSDRAAQRPKAAVSGDPRDAMNKTVYLAMLGPDPEWRVGGTLRGFELLPRLKSVTAPTLLLTGRFDPVAPPSVMVEMQQALVASAGTSTLVFEHSGHRPFAEEPVAWAKAVGEFMQRRAN</sequence>
<evidence type="ECO:0000256" key="1">
    <source>
        <dbReference type="ARBA" id="ARBA00010088"/>
    </source>
</evidence>
<dbReference type="Pfam" id="PF00561">
    <property type="entry name" value="Abhydrolase_1"/>
    <property type="match status" value="1"/>
</dbReference>
<reference evidence="5 6" key="1">
    <citation type="submission" date="2022-10" db="EMBL/GenBank/DDBJ databases">
        <title>Paucibacter sp. hw1 Genome sequencing.</title>
        <authorList>
            <person name="Park S."/>
        </authorList>
    </citation>
    <scope>NUCLEOTIDE SEQUENCE [LARGE SCALE GENOMIC DNA]</scope>
    <source>
        <strain evidence="6">hw1</strain>
    </source>
</reference>
<dbReference type="PANTHER" id="PTHR43798:SF27">
    <property type="entry name" value="HYDROLASE ALPHA_BETA HYDROLASE FOLD FAMILY"/>
    <property type="match status" value="1"/>
</dbReference>
<keyword evidence="3" id="KW-0732">Signal</keyword>
<dbReference type="Proteomes" id="UP001221189">
    <property type="component" value="Unassembled WGS sequence"/>
</dbReference>
<name>A0ABT5KL59_9BURK</name>
<organism evidence="5 6">
    <name type="scientific">Roseateles albus</name>
    <dbReference type="NCBI Taxonomy" id="2987525"/>
    <lineage>
        <taxon>Bacteria</taxon>
        <taxon>Pseudomonadati</taxon>
        <taxon>Pseudomonadota</taxon>
        <taxon>Betaproteobacteria</taxon>
        <taxon>Burkholderiales</taxon>
        <taxon>Sphaerotilaceae</taxon>
        <taxon>Roseateles</taxon>
    </lineage>
</organism>
<protein>
    <submittedName>
        <fullName evidence="5">Alpha/beta fold hydrolase</fullName>
    </submittedName>
</protein>
<dbReference type="InterPro" id="IPR029058">
    <property type="entry name" value="AB_hydrolase_fold"/>
</dbReference>
<evidence type="ECO:0000313" key="5">
    <source>
        <dbReference type="EMBL" id="MDC8774244.1"/>
    </source>
</evidence>
<dbReference type="SUPFAM" id="SSF53474">
    <property type="entry name" value="alpha/beta-Hydrolases"/>
    <property type="match status" value="1"/>
</dbReference>
<feature type="signal peptide" evidence="3">
    <location>
        <begin position="1"/>
        <end position="27"/>
    </location>
</feature>
<dbReference type="InterPro" id="IPR000073">
    <property type="entry name" value="AB_hydrolase_1"/>
</dbReference>
<comment type="caution">
    <text evidence="5">The sequence shown here is derived from an EMBL/GenBank/DDBJ whole genome shotgun (WGS) entry which is preliminary data.</text>
</comment>
<keyword evidence="6" id="KW-1185">Reference proteome</keyword>
<dbReference type="InterPro" id="IPR050266">
    <property type="entry name" value="AB_hydrolase_sf"/>
</dbReference>
<dbReference type="Gene3D" id="3.40.50.1820">
    <property type="entry name" value="alpha/beta hydrolase"/>
    <property type="match status" value="1"/>
</dbReference>
<dbReference type="InterPro" id="IPR002410">
    <property type="entry name" value="Peptidase_S33"/>
</dbReference>
<feature type="chain" id="PRO_5045997323" evidence="3">
    <location>
        <begin position="28"/>
        <end position="375"/>
    </location>
</feature>